<dbReference type="InterPro" id="IPR012429">
    <property type="entry name" value="HGSNAT_cat"/>
</dbReference>
<accession>A0A238L4Y9</accession>
<feature type="transmembrane region" description="Helical" evidence="1">
    <location>
        <begin position="234"/>
        <end position="252"/>
    </location>
</feature>
<organism evidence="3 4">
    <name type="scientific">Pelagimonas varians</name>
    <dbReference type="NCBI Taxonomy" id="696760"/>
    <lineage>
        <taxon>Bacteria</taxon>
        <taxon>Pseudomonadati</taxon>
        <taxon>Pseudomonadota</taxon>
        <taxon>Alphaproteobacteria</taxon>
        <taxon>Rhodobacterales</taxon>
        <taxon>Roseobacteraceae</taxon>
        <taxon>Pelagimonas</taxon>
    </lineage>
</organism>
<feature type="transmembrane region" description="Helical" evidence="1">
    <location>
        <begin position="20"/>
        <end position="39"/>
    </location>
</feature>
<dbReference type="AlphaFoldDB" id="A0A238L4Y9"/>
<evidence type="ECO:0000313" key="4">
    <source>
        <dbReference type="Proteomes" id="UP000220836"/>
    </source>
</evidence>
<dbReference type="Proteomes" id="UP000220836">
    <property type="component" value="Unassembled WGS sequence"/>
</dbReference>
<evidence type="ECO:0000259" key="2">
    <source>
        <dbReference type="Pfam" id="PF07786"/>
    </source>
</evidence>
<dbReference type="Pfam" id="PF07786">
    <property type="entry name" value="HGSNAT_cat"/>
    <property type="match status" value="1"/>
</dbReference>
<feature type="domain" description="Heparan-alpha-glucosaminide N-acetyltransferase catalytic" evidence="2">
    <location>
        <begin position="19"/>
        <end position="242"/>
    </location>
</feature>
<sequence>MISSNVQTEGGNSLRTQQRLIVLDVLRSTALLGMIVFHFARDLEMFGYVDEGTTMSGGWALFARFIAGSFLLLAGVSLSLAHSSGIRWAAFFRRLVIVSTAALAITLTTYAAVPEQFIYFGVLHVIAVSSLVGLIFLKLPMPTVFFATACAFFLPDVFRTDVLNHPGLTWIGLSTRWRPSLDFLPLLPWVSPFLAGICIARIFVRFGVWHVPKQARQTPGQVVWMLAWSGRHSLAIYLIHQPFLIGLLWLFSNL</sequence>
<keyword evidence="1" id="KW-0472">Membrane</keyword>
<keyword evidence="1" id="KW-0812">Transmembrane</keyword>
<dbReference type="OrthoDB" id="9807591at2"/>
<feature type="transmembrane region" description="Helical" evidence="1">
    <location>
        <begin position="183"/>
        <end position="204"/>
    </location>
</feature>
<gene>
    <name evidence="3" type="ORF">PEV8663_04459</name>
</gene>
<keyword evidence="1" id="KW-1133">Transmembrane helix</keyword>
<dbReference type="RefSeq" id="WP_097806872.1">
    <property type="nucleotide sequence ID" value="NZ_FXYH01000026.1"/>
</dbReference>
<keyword evidence="4" id="KW-1185">Reference proteome</keyword>
<dbReference type="EMBL" id="FXYH01000026">
    <property type="protein sequence ID" value="SMX50048.1"/>
    <property type="molecule type" value="Genomic_DNA"/>
</dbReference>
<protein>
    <recommendedName>
        <fullName evidence="2">Heparan-alpha-glucosaminide N-acetyltransferase catalytic domain-containing protein</fullName>
    </recommendedName>
</protein>
<evidence type="ECO:0000313" key="3">
    <source>
        <dbReference type="EMBL" id="SMX50048.1"/>
    </source>
</evidence>
<reference evidence="3 4" key="1">
    <citation type="submission" date="2017-05" db="EMBL/GenBank/DDBJ databases">
        <authorList>
            <person name="Song R."/>
            <person name="Chenine A.L."/>
            <person name="Ruprecht R.M."/>
        </authorList>
    </citation>
    <scope>NUCLEOTIDE SEQUENCE [LARGE SCALE GENOMIC DNA]</scope>
    <source>
        <strain evidence="3 4">CECT 8663</strain>
    </source>
</reference>
<evidence type="ECO:0000256" key="1">
    <source>
        <dbReference type="SAM" id="Phobius"/>
    </source>
</evidence>
<name>A0A238L4Y9_9RHOB</name>
<feature type="transmembrane region" description="Helical" evidence="1">
    <location>
        <begin position="117"/>
        <end position="137"/>
    </location>
</feature>
<proteinExistence type="predicted"/>
<feature type="transmembrane region" description="Helical" evidence="1">
    <location>
        <begin position="92"/>
        <end position="111"/>
    </location>
</feature>
<feature type="transmembrane region" description="Helical" evidence="1">
    <location>
        <begin position="59"/>
        <end position="80"/>
    </location>
</feature>